<accession>A0ABD8B265</accession>
<name>A0ABD8B265_PAEAM</name>
<dbReference type="EMBL" id="CP145893">
    <property type="protein sequence ID" value="WWP23911.1"/>
    <property type="molecule type" value="Genomic_DNA"/>
</dbReference>
<sequence length="84" mass="9941">MPPFVENSIGNETQNSYRAHRSQESYVQRRMTSIPSRKWSLQQSTLIKEKLRATWPPEQIVECLRQEGQSVVCFKTIIRRQYQG</sequence>
<reference evidence="2 3" key="1">
    <citation type="submission" date="2024-02" db="EMBL/GenBank/DDBJ databases">
        <title>Complete sequences of two Paenibacillus sp. strains and one Lysinibacillus strain isolated from the environment on STAA medium highlight biotechnological potential.</title>
        <authorList>
            <person name="Attere S.A."/>
            <person name="Piche L.C."/>
            <person name="Intertaglia L."/>
            <person name="Lami R."/>
            <person name="Charette S.J."/>
            <person name="Vincent A.T."/>
        </authorList>
    </citation>
    <scope>NUCLEOTIDE SEQUENCE [LARGE SCALE GENOMIC DNA]</scope>
    <source>
        <strain evidence="2 3">Y5S-7</strain>
        <plasmid evidence="2 3">pY5S7-1</plasmid>
    </source>
</reference>
<geneLocation type="plasmid" evidence="2 3">
    <name>pY5S7-1</name>
</geneLocation>
<protein>
    <recommendedName>
        <fullName evidence="4">Transposase</fullName>
    </recommendedName>
</protein>
<dbReference type="Proteomes" id="UP001364764">
    <property type="component" value="Plasmid pY5S7-1"/>
</dbReference>
<dbReference type="AlphaFoldDB" id="A0ABD8B265"/>
<feature type="region of interest" description="Disordered" evidence="1">
    <location>
        <begin position="1"/>
        <end position="26"/>
    </location>
</feature>
<evidence type="ECO:0000313" key="2">
    <source>
        <dbReference type="EMBL" id="WWP23911.1"/>
    </source>
</evidence>
<keyword evidence="2" id="KW-0614">Plasmid</keyword>
<evidence type="ECO:0000313" key="3">
    <source>
        <dbReference type="Proteomes" id="UP001364764"/>
    </source>
</evidence>
<feature type="compositionally biased region" description="Polar residues" evidence="1">
    <location>
        <begin position="8"/>
        <end position="17"/>
    </location>
</feature>
<proteinExistence type="predicted"/>
<evidence type="ECO:0008006" key="4">
    <source>
        <dbReference type="Google" id="ProtNLM"/>
    </source>
</evidence>
<gene>
    <name evidence="2" type="ORF">V6668_31460</name>
</gene>
<organism evidence="2 3">
    <name type="scientific">Paenibacillus amylolyticus</name>
    <dbReference type="NCBI Taxonomy" id="1451"/>
    <lineage>
        <taxon>Bacteria</taxon>
        <taxon>Bacillati</taxon>
        <taxon>Bacillota</taxon>
        <taxon>Bacilli</taxon>
        <taxon>Bacillales</taxon>
        <taxon>Paenibacillaceae</taxon>
        <taxon>Paenibacillus</taxon>
    </lineage>
</organism>
<evidence type="ECO:0000256" key="1">
    <source>
        <dbReference type="SAM" id="MobiDB-lite"/>
    </source>
</evidence>